<reference evidence="1 2" key="1">
    <citation type="journal article" date="2022" name="DNA Res.">
        <title>Chromosomal-level genome assembly of the orchid tree Bauhinia variegata (Leguminosae; Cercidoideae) supports the allotetraploid origin hypothesis of Bauhinia.</title>
        <authorList>
            <person name="Zhong Y."/>
            <person name="Chen Y."/>
            <person name="Zheng D."/>
            <person name="Pang J."/>
            <person name="Liu Y."/>
            <person name="Luo S."/>
            <person name="Meng S."/>
            <person name="Qian L."/>
            <person name="Wei D."/>
            <person name="Dai S."/>
            <person name="Zhou R."/>
        </authorList>
    </citation>
    <scope>NUCLEOTIDE SEQUENCE [LARGE SCALE GENOMIC DNA]</scope>
    <source>
        <strain evidence="1">BV-YZ2020</strain>
    </source>
</reference>
<evidence type="ECO:0000313" key="1">
    <source>
        <dbReference type="EMBL" id="KAI4297482.1"/>
    </source>
</evidence>
<protein>
    <submittedName>
        <fullName evidence="1">Uncharacterized protein</fullName>
    </submittedName>
</protein>
<gene>
    <name evidence="1" type="ORF">L6164_037371</name>
</gene>
<name>A0ACB9KK14_BAUVA</name>
<keyword evidence="2" id="KW-1185">Reference proteome</keyword>
<accession>A0ACB9KK14</accession>
<dbReference type="EMBL" id="CM039439">
    <property type="protein sequence ID" value="KAI4297482.1"/>
    <property type="molecule type" value="Genomic_DNA"/>
</dbReference>
<proteinExistence type="predicted"/>
<sequence>MFFCDNQSAIQLASNPFSHEHSKHIDIDYHFIRENVNSGFLRLVHVKLEYQLADILTKALPQQQFHLIMSKLGILDIYFSS</sequence>
<comment type="caution">
    <text evidence="1">The sequence shown here is derived from an EMBL/GenBank/DDBJ whole genome shotgun (WGS) entry which is preliminary data.</text>
</comment>
<organism evidence="1 2">
    <name type="scientific">Bauhinia variegata</name>
    <name type="common">Purple orchid tree</name>
    <name type="synonym">Phanera variegata</name>
    <dbReference type="NCBI Taxonomy" id="167791"/>
    <lineage>
        <taxon>Eukaryota</taxon>
        <taxon>Viridiplantae</taxon>
        <taxon>Streptophyta</taxon>
        <taxon>Embryophyta</taxon>
        <taxon>Tracheophyta</taxon>
        <taxon>Spermatophyta</taxon>
        <taxon>Magnoliopsida</taxon>
        <taxon>eudicotyledons</taxon>
        <taxon>Gunneridae</taxon>
        <taxon>Pentapetalae</taxon>
        <taxon>rosids</taxon>
        <taxon>fabids</taxon>
        <taxon>Fabales</taxon>
        <taxon>Fabaceae</taxon>
        <taxon>Cercidoideae</taxon>
        <taxon>Cercideae</taxon>
        <taxon>Bauhiniinae</taxon>
        <taxon>Bauhinia</taxon>
    </lineage>
</organism>
<dbReference type="Proteomes" id="UP000828941">
    <property type="component" value="Chromosome 14"/>
</dbReference>
<evidence type="ECO:0000313" key="2">
    <source>
        <dbReference type="Proteomes" id="UP000828941"/>
    </source>
</evidence>